<accession>H6N7P1</accession>
<gene>
    <name evidence="1" type="ordered locus">MHC_04025</name>
</gene>
<reference evidence="1 2" key="1">
    <citation type="journal article" date="2012" name="J. Bacteriol.">
        <title>Complete genome sequence of Mycoplasma haemocanis strain Illinois.</title>
        <authorList>
            <person name="do Nascimento N.C."/>
            <person name="Guimaraes A.M."/>
            <person name="Santos A.P."/>
            <person name="Sanmiguel P.J."/>
            <person name="Messick J.B."/>
        </authorList>
    </citation>
    <scope>NUCLEOTIDE SEQUENCE [LARGE SCALE GENOMIC DNA]</scope>
    <source>
        <strain evidence="1 2">Illinois</strain>
    </source>
</reference>
<dbReference type="EMBL" id="CP003199">
    <property type="protein sequence ID" value="AEW45663.1"/>
    <property type="molecule type" value="Genomic_DNA"/>
</dbReference>
<name>H6N7P1_MYCHN</name>
<keyword evidence="2" id="KW-1185">Reference proteome</keyword>
<evidence type="ECO:0000313" key="2">
    <source>
        <dbReference type="Proteomes" id="UP000009135"/>
    </source>
</evidence>
<dbReference type="KEGG" id="mhe:MHC_04025"/>
<dbReference type="AlphaFoldDB" id="H6N7P1"/>
<dbReference type="HOGENOM" id="CLU_2634285_0_0_14"/>
<proteinExistence type="predicted"/>
<dbReference type="Proteomes" id="UP000009135">
    <property type="component" value="Chromosome"/>
</dbReference>
<organism evidence="1 2">
    <name type="scientific">Mycoplasma haemocanis (strain Illinois)</name>
    <dbReference type="NCBI Taxonomy" id="1111676"/>
    <lineage>
        <taxon>Bacteria</taxon>
        <taxon>Bacillati</taxon>
        <taxon>Mycoplasmatota</taxon>
        <taxon>Mollicutes</taxon>
        <taxon>Mycoplasmataceae</taxon>
        <taxon>Mycoplasma</taxon>
    </lineage>
</organism>
<protein>
    <submittedName>
        <fullName evidence="1">Uncharacterized protein</fullName>
    </submittedName>
</protein>
<sequence>MAISSTKLIKVGGPVLTGIGGVIATSSLVSKNSENVNVEGTAYGSTDRAMTFQELERTKTTLNSLKDLQSELKQLIA</sequence>
<evidence type="ECO:0000313" key="1">
    <source>
        <dbReference type="EMBL" id="AEW45663.1"/>
    </source>
</evidence>